<dbReference type="InterPro" id="IPR001789">
    <property type="entry name" value="Sig_transdc_resp-reg_receiver"/>
</dbReference>
<comment type="caution">
    <text evidence="4">The sequence shown here is derived from an EMBL/GenBank/DDBJ whole genome shotgun (WGS) entry which is preliminary data.</text>
</comment>
<evidence type="ECO:0000313" key="4">
    <source>
        <dbReference type="EMBL" id="MBS0026046.1"/>
    </source>
</evidence>
<reference evidence="4 5" key="1">
    <citation type="submission" date="2021-04" db="EMBL/GenBank/DDBJ databases">
        <title>Chitinophaga sp. nov., isolated from the rhizosphere soil.</title>
        <authorList>
            <person name="He S."/>
        </authorList>
    </citation>
    <scope>NUCLEOTIDE SEQUENCE [LARGE SCALE GENOMIC DNA]</scope>
    <source>
        <strain evidence="4 5">2R12</strain>
    </source>
</reference>
<dbReference type="EMBL" id="JAGTXB010000001">
    <property type="protein sequence ID" value="MBS0026046.1"/>
    <property type="molecule type" value="Genomic_DNA"/>
</dbReference>
<accession>A0ABS5ITI4</accession>
<keyword evidence="1 2" id="KW-0597">Phosphoprotein</keyword>
<evidence type="ECO:0000259" key="3">
    <source>
        <dbReference type="PROSITE" id="PS50110"/>
    </source>
</evidence>
<keyword evidence="5" id="KW-1185">Reference proteome</keyword>
<dbReference type="SUPFAM" id="SSF52172">
    <property type="entry name" value="CheY-like"/>
    <property type="match status" value="1"/>
</dbReference>
<dbReference type="Proteomes" id="UP000676386">
    <property type="component" value="Unassembled WGS sequence"/>
</dbReference>
<proteinExistence type="predicted"/>
<gene>
    <name evidence="4" type="ORF">KE626_01875</name>
</gene>
<dbReference type="SMART" id="SM00448">
    <property type="entry name" value="REC"/>
    <property type="match status" value="1"/>
</dbReference>
<dbReference type="PANTHER" id="PTHR44591:SF3">
    <property type="entry name" value="RESPONSE REGULATORY DOMAIN-CONTAINING PROTEIN"/>
    <property type="match status" value="1"/>
</dbReference>
<evidence type="ECO:0000313" key="5">
    <source>
        <dbReference type="Proteomes" id="UP000676386"/>
    </source>
</evidence>
<dbReference type="InterPro" id="IPR050595">
    <property type="entry name" value="Bact_response_regulator"/>
</dbReference>
<dbReference type="Pfam" id="PF00072">
    <property type="entry name" value="Response_reg"/>
    <property type="match status" value="1"/>
</dbReference>
<evidence type="ECO:0000256" key="2">
    <source>
        <dbReference type="PROSITE-ProRule" id="PRU00169"/>
    </source>
</evidence>
<name>A0ABS5ITI4_9BACT</name>
<feature type="domain" description="Response regulatory" evidence="3">
    <location>
        <begin position="46"/>
        <end position="161"/>
    </location>
</feature>
<dbReference type="Gene3D" id="3.40.50.2300">
    <property type="match status" value="1"/>
</dbReference>
<dbReference type="PROSITE" id="PS50110">
    <property type="entry name" value="RESPONSE_REGULATORY"/>
    <property type="match status" value="1"/>
</dbReference>
<feature type="modified residue" description="4-aspartylphosphate" evidence="2">
    <location>
        <position position="95"/>
    </location>
</feature>
<organism evidence="4 5">
    <name type="scientific">Chitinophaga hostae</name>
    <dbReference type="NCBI Taxonomy" id="2831022"/>
    <lineage>
        <taxon>Bacteria</taxon>
        <taxon>Pseudomonadati</taxon>
        <taxon>Bacteroidota</taxon>
        <taxon>Chitinophagia</taxon>
        <taxon>Chitinophagales</taxon>
        <taxon>Chitinophagaceae</taxon>
        <taxon>Chitinophaga</taxon>
    </lineage>
</organism>
<dbReference type="InterPro" id="IPR011006">
    <property type="entry name" value="CheY-like_superfamily"/>
</dbReference>
<protein>
    <submittedName>
        <fullName evidence="4">Response regulator</fullName>
    </submittedName>
</protein>
<evidence type="ECO:0000256" key="1">
    <source>
        <dbReference type="ARBA" id="ARBA00022553"/>
    </source>
</evidence>
<sequence length="178" mass="20463">MKMNFIAHRMMLKKSLNGNISSFSPSIFPSLIVKSVNQNKMTMKIRILHAEDDMFFAAIVRKLLHQQGFEVSNAYNGKDAWLLFNEMKFDYCLLDIMMPGLNGIDLGERIRNANSQMPIYYLSGEEPALVQAAVFGRGGGTAYFNKTFNIRKLSDCLLQYFNVHPIKIYDDSYRQIQI</sequence>
<dbReference type="PANTHER" id="PTHR44591">
    <property type="entry name" value="STRESS RESPONSE REGULATOR PROTEIN 1"/>
    <property type="match status" value="1"/>
</dbReference>